<evidence type="ECO:0000313" key="1">
    <source>
        <dbReference type="EMBL" id="MPM75951.1"/>
    </source>
</evidence>
<gene>
    <name evidence="1" type="ORF">SDC9_122946</name>
</gene>
<dbReference type="AlphaFoldDB" id="A0A645CGB8"/>
<comment type="caution">
    <text evidence="1">The sequence shown here is derived from an EMBL/GenBank/DDBJ whole genome shotgun (WGS) entry which is preliminary data.</text>
</comment>
<protein>
    <submittedName>
        <fullName evidence="1">Uncharacterized protein</fullName>
    </submittedName>
</protein>
<proteinExistence type="predicted"/>
<reference evidence="1" key="1">
    <citation type="submission" date="2019-08" db="EMBL/GenBank/DDBJ databases">
        <authorList>
            <person name="Kucharzyk K."/>
            <person name="Murdoch R.W."/>
            <person name="Higgins S."/>
            <person name="Loffler F."/>
        </authorList>
    </citation>
    <scope>NUCLEOTIDE SEQUENCE</scope>
</reference>
<organism evidence="1">
    <name type="scientific">bioreactor metagenome</name>
    <dbReference type="NCBI Taxonomy" id="1076179"/>
    <lineage>
        <taxon>unclassified sequences</taxon>
        <taxon>metagenomes</taxon>
        <taxon>ecological metagenomes</taxon>
    </lineage>
</organism>
<name>A0A645CGB8_9ZZZZ</name>
<accession>A0A645CGB8</accession>
<sequence length="108" mass="12161">MRRVGQANVQPVLRRTLPIGRDDLQCRIVDTHRARRVRRVLDAFHAHPRAAKARHGPAQQSVLHDLGHACGRENRDVRVHQRIFALVAGGGRFAGVIIAHQHQHTAML</sequence>
<dbReference type="EMBL" id="VSSQ01026976">
    <property type="protein sequence ID" value="MPM75951.1"/>
    <property type="molecule type" value="Genomic_DNA"/>
</dbReference>